<keyword evidence="6" id="KW-1185">Reference proteome</keyword>
<dbReference type="PROSITE" id="PS50057">
    <property type="entry name" value="FERM_3"/>
    <property type="match status" value="1"/>
</dbReference>
<dbReference type="PANTHER" id="PTHR13429:SF5">
    <property type="entry name" value="PROTEIN EXPANDED"/>
    <property type="match status" value="1"/>
</dbReference>
<proteinExistence type="predicted"/>
<dbReference type="InterPro" id="IPR018979">
    <property type="entry name" value="FERM_N"/>
</dbReference>
<dbReference type="KEGG" id="btab:109032735"/>
<gene>
    <name evidence="5" type="ORF">BEMITA_LOCUS11572</name>
</gene>
<name>A0A9P0CEP6_BEMTA</name>
<evidence type="ECO:0000256" key="3">
    <source>
        <dbReference type="SAM" id="MobiDB-lite"/>
    </source>
</evidence>
<dbReference type="CDD" id="cd13185">
    <property type="entry name" value="FERM_C_FRMD1_FRMD6"/>
    <property type="match status" value="1"/>
</dbReference>
<feature type="compositionally biased region" description="Polar residues" evidence="3">
    <location>
        <begin position="1358"/>
        <end position="1368"/>
    </location>
</feature>
<feature type="compositionally biased region" description="Basic residues" evidence="3">
    <location>
        <begin position="1343"/>
        <end position="1353"/>
    </location>
</feature>
<dbReference type="InterPro" id="IPR035963">
    <property type="entry name" value="FERM_2"/>
</dbReference>
<dbReference type="InterPro" id="IPR019749">
    <property type="entry name" value="Band_41_domain"/>
</dbReference>
<dbReference type="Gene3D" id="1.20.80.10">
    <property type="match status" value="1"/>
</dbReference>
<dbReference type="InterPro" id="IPR011993">
    <property type="entry name" value="PH-like_dom_sf"/>
</dbReference>
<accession>A0A9P0CEP6</accession>
<feature type="compositionally biased region" description="Low complexity" evidence="3">
    <location>
        <begin position="1369"/>
        <end position="1383"/>
    </location>
</feature>
<feature type="compositionally biased region" description="Low complexity" evidence="3">
    <location>
        <begin position="1302"/>
        <end position="1315"/>
    </location>
</feature>
<dbReference type="CDD" id="cd17101">
    <property type="entry name" value="FERM_F1_PTPN13_like"/>
    <property type="match status" value="1"/>
</dbReference>
<dbReference type="InterPro" id="IPR047145">
    <property type="entry name" value="FRMD6-like"/>
</dbReference>
<dbReference type="GO" id="GO:0035332">
    <property type="term" value="P:positive regulation of hippo signaling"/>
    <property type="evidence" value="ECO:0007669"/>
    <property type="project" value="TreeGrafter"/>
</dbReference>
<dbReference type="PANTHER" id="PTHR13429">
    <property type="entry name" value="FERM DOMAIN (PROTEIN4.1-EZRIN-RADIXIN-MOESIN) FAMILY"/>
    <property type="match status" value="1"/>
</dbReference>
<dbReference type="GO" id="GO:0070161">
    <property type="term" value="C:anchoring junction"/>
    <property type="evidence" value="ECO:0007669"/>
    <property type="project" value="UniProtKB-SubCell"/>
</dbReference>
<dbReference type="SMART" id="SM00295">
    <property type="entry name" value="B41"/>
    <property type="match status" value="1"/>
</dbReference>
<feature type="region of interest" description="Disordered" evidence="3">
    <location>
        <begin position="349"/>
        <end position="398"/>
    </location>
</feature>
<protein>
    <recommendedName>
        <fullName evidence="4">FERM domain-containing protein</fullName>
    </recommendedName>
</protein>
<comment type="subcellular location">
    <subcellularLocation>
        <location evidence="1">Cell junction</location>
    </subcellularLocation>
</comment>
<dbReference type="InterPro" id="IPR014352">
    <property type="entry name" value="FERM/acyl-CoA-bd_prot_sf"/>
</dbReference>
<dbReference type="Pfam" id="PF09379">
    <property type="entry name" value="FERM_N"/>
    <property type="match status" value="1"/>
</dbReference>
<feature type="region of interest" description="Disordered" evidence="3">
    <location>
        <begin position="1302"/>
        <end position="1325"/>
    </location>
</feature>
<keyword evidence="2" id="KW-0965">Cell junction</keyword>
<organism evidence="5 6">
    <name type="scientific">Bemisia tabaci</name>
    <name type="common">Sweetpotato whitefly</name>
    <name type="synonym">Aleurodes tabaci</name>
    <dbReference type="NCBI Taxonomy" id="7038"/>
    <lineage>
        <taxon>Eukaryota</taxon>
        <taxon>Metazoa</taxon>
        <taxon>Ecdysozoa</taxon>
        <taxon>Arthropoda</taxon>
        <taxon>Hexapoda</taxon>
        <taxon>Insecta</taxon>
        <taxon>Pterygota</taxon>
        <taxon>Neoptera</taxon>
        <taxon>Paraneoptera</taxon>
        <taxon>Hemiptera</taxon>
        <taxon>Sternorrhyncha</taxon>
        <taxon>Aleyrodoidea</taxon>
        <taxon>Aleyrodidae</taxon>
        <taxon>Aleyrodinae</taxon>
        <taxon>Bemisia</taxon>
    </lineage>
</organism>
<reference evidence="5" key="1">
    <citation type="submission" date="2021-12" db="EMBL/GenBank/DDBJ databases">
        <authorList>
            <person name="King R."/>
        </authorList>
    </citation>
    <scope>NUCLEOTIDE SEQUENCE</scope>
</reference>
<feature type="region of interest" description="Disordered" evidence="3">
    <location>
        <begin position="436"/>
        <end position="470"/>
    </location>
</feature>
<evidence type="ECO:0000256" key="1">
    <source>
        <dbReference type="ARBA" id="ARBA00004282"/>
    </source>
</evidence>
<feature type="region of interest" description="Disordered" evidence="3">
    <location>
        <begin position="1250"/>
        <end position="1285"/>
    </location>
</feature>
<dbReference type="GO" id="GO:0030182">
    <property type="term" value="P:neuron differentiation"/>
    <property type="evidence" value="ECO:0007669"/>
    <property type="project" value="UniProtKB-ARBA"/>
</dbReference>
<dbReference type="Proteomes" id="UP001152759">
    <property type="component" value="Chromosome 7"/>
</dbReference>
<dbReference type="Gene3D" id="2.30.29.30">
    <property type="entry name" value="Pleckstrin-homology domain (PH domain)/Phosphotyrosine-binding domain (PTB)"/>
    <property type="match status" value="1"/>
</dbReference>
<evidence type="ECO:0000313" key="5">
    <source>
        <dbReference type="EMBL" id="CAH0775345.1"/>
    </source>
</evidence>
<dbReference type="SUPFAM" id="SSF47031">
    <property type="entry name" value="Second domain of FERM"/>
    <property type="match status" value="1"/>
</dbReference>
<feature type="domain" description="FERM" evidence="4">
    <location>
        <begin position="24"/>
        <end position="341"/>
    </location>
</feature>
<dbReference type="InterPro" id="IPR041781">
    <property type="entry name" value="FRMD6-FERM_C"/>
</dbReference>
<feature type="compositionally biased region" description="Low complexity" evidence="3">
    <location>
        <begin position="585"/>
        <end position="596"/>
    </location>
</feature>
<dbReference type="SUPFAM" id="SSF50729">
    <property type="entry name" value="PH domain-like"/>
    <property type="match status" value="1"/>
</dbReference>
<feature type="compositionally biased region" description="Pro residues" evidence="3">
    <location>
        <begin position="653"/>
        <end position="662"/>
    </location>
</feature>
<feature type="compositionally biased region" description="Polar residues" evidence="3">
    <location>
        <begin position="458"/>
        <end position="470"/>
    </location>
</feature>
<feature type="compositionally biased region" description="Basic and acidic residues" evidence="3">
    <location>
        <begin position="349"/>
        <end position="375"/>
    </location>
</feature>
<dbReference type="InterPro" id="IPR029071">
    <property type="entry name" value="Ubiquitin-like_domsf"/>
</dbReference>
<feature type="region of interest" description="Disordered" evidence="3">
    <location>
        <begin position="624"/>
        <end position="664"/>
    </location>
</feature>
<dbReference type="Pfam" id="PF09380">
    <property type="entry name" value="FERM_C"/>
    <property type="match status" value="1"/>
</dbReference>
<dbReference type="SMART" id="SM01196">
    <property type="entry name" value="FERM_C"/>
    <property type="match status" value="1"/>
</dbReference>
<dbReference type="GO" id="GO:0098592">
    <property type="term" value="C:cytoplasmic side of apical plasma membrane"/>
    <property type="evidence" value="ECO:0007669"/>
    <property type="project" value="TreeGrafter"/>
</dbReference>
<dbReference type="InterPro" id="IPR000299">
    <property type="entry name" value="FERM_domain"/>
</dbReference>
<dbReference type="SUPFAM" id="SSF54236">
    <property type="entry name" value="Ubiquitin-like"/>
    <property type="match status" value="1"/>
</dbReference>
<evidence type="ECO:0000259" key="4">
    <source>
        <dbReference type="PROSITE" id="PS50057"/>
    </source>
</evidence>
<feature type="compositionally biased region" description="Low complexity" evidence="3">
    <location>
        <begin position="377"/>
        <end position="393"/>
    </location>
</feature>
<dbReference type="EMBL" id="OU963868">
    <property type="protein sequence ID" value="CAH0775345.1"/>
    <property type="molecule type" value="Genomic_DNA"/>
</dbReference>
<dbReference type="InterPro" id="IPR018980">
    <property type="entry name" value="FERM_PH-like_C"/>
</dbReference>
<dbReference type="InterPro" id="IPR019748">
    <property type="entry name" value="FERM_central"/>
</dbReference>
<feature type="region of interest" description="Disordered" evidence="3">
    <location>
        <begin position="574"/>
        <end position="609"/>
    </location>
</feature>
<dbReference type="CDD" id="cd14473">
    <property type="entry name" value="FERM_B-lobe"/>
    <property type="match status" value="1"/>
</dbReference>
<dbReference type="GO" id="GO:0009887">
    <property type="term" value="P:animal organ morphogenesis"/>
    <property type="evidence" value="ECO:0007669"/>
    <property type="project" value="UniProtKB-ARBA"/>
</dbReference>
<feature type="region of interest" description="Disordered" evidence="3">
    <location>
        <begin position="1342"/>
        <end position="1402"/>
    </location>
</feature>
<evidence type="ECO:0000256" key="2">
    <source>
        <dbReference type="ARBA" id="ARBA00022949"/>
    </source>
</evidence>
<feature type="compositionally biased region" description="Basic and acidic residues" evidence="3">
    <location>
        <begin position="1391"/>
        <end position="1402"/>
    </location>
</feature>
<dbReference type="Pfam" id="PF00373">
    <property type="entry name" value="FERM_M"/>
    <property type="match status" value="1"/>
</dbReference>
<evidence type="ECO:0000313" key="6">
    <source>
        <dbReference type="Proteomes" id="UP001152759"/>
    </source>
</evidence>
<feature type="compositionally biased region" description="Polar residues" evidence="3">
    <location>
        <begin position="436"/>
        <end position="449"/>
    </location>
</feature>
<sequence>MRSGTVCARVESCLPSSLTAPSQRFASVQLLNSHTLYFAVEPKSKTKDLYQQTCAYLCAQGMLDTQLFGLAIELDGEFLFVDPDYKLSKYAPKSWRSSSTHGLDSNGKPLLTFQLRVQFYVESPLLLRDEYSRHLYYLQLRKNVISRGTLHASASEEIIFLLTGLALQADFGDFSEIQHTGQYFQLSDYFPPHMLSNGSEPRLFQTATNLHRHNCSLSKESAENEFIREASSASNCPLTHNSHLYHLKQKKNDPNPGTVSLAISTTGIKLYEDSPTKPVSGNFLWGNIGKLGFDRKKFEIRGSNPGPSAGEKLVYYTSSDEKSKHLLMLCKVTHQFLMAIQPRLTEIQQKEEEERKKSQDWNTMGKRDTCERSDQRISVISSTSSNTTSGIVSDRVHSLDESEDDLELEIMINTPPVASVESLALAHLRDNLNSCESSPSPCLASTQDTVSDEVSEPPFSNTKHFTPTSSALTDGSQCSSSCSTVVVASPVSMREDLPTPNRRRPSTSSSLELGFSHTAENSVVSDFTSCMELDYSVQSAHTSSGIYTLRSSCETNTVANTTIACSSETSGICHTSVGDSEGQRSRSGSIVSASGSFHGDGSDPSDAGRGALLSAEELSDLIVGRSPKPRRGVYPSRATVSSTLDSDSDYVTLPPPPLPPPRSDSINAMDYSLRSRCLSSPSNTMLTYHSDRIEGSLSQLSLCSSNRKVNGFDEPVFPGHTMHVPQQPIATPQSPSYQKTAPSYLLPNPTSIAPPLVQRPHYLPVTSNSQVSSYPGTPLTLSQEFSHSQPSMDQNHFVPKYWQQYSPLSSIPSPPESTSARFITSKPHINLLAAHTMVSTNPSSNYTVSPTYHPVSSPGDRISQQQRNIPIDAASRMKIKHDAFHSNLIPIVGSNNYLDVRGSGAAYLQQIHQANPPPPPPPRSSLATVYTSQVTRSQIEQFKQQLYSDVDYVIYPMQDPAISKQEYIDSKLLRHYNQMYAPPPYPSYRSYSGKSRVIYRSTPNVAVASSYIPVSFSNSIVGPGQKFASNQNLVEYGYPGSTYSYLSSHPSSTSPLYSAAASYSSSSQSLCYDPLSYHLSVPKVPVLPAGFNRTRSDDNILNCVYEESLLPTPEKPRIRRPPPPPPYDIQVNSSTELPASKSFAVSAPPPVANQKPINNPISPGSSVVSTLLKTAAEETNKVNPSVSSNLGNSADELTTINGRRKESGNGMLDIRTLREKSRNLDLPLISALCNDKSLLKQTNAFVLPKHPSKKLKKNDKRPVSWHVDSNGDKSTAPVIDKSGEISPSKKNSLFASFLSGKSMSNGSTSNSPSLKHSLSHSGMSNSKLKYPVSGLSTNQIFKPSKKAGASRHTHPADKSTSGESVKTTSIVSKSAKISHSKSATNISTNGIKKEKSQETIVT</sequence>
<feature type="compositionally biased region" description="Basic residues" evidence="3">
    <location>
        <begin position="1250"/>
        <end position="1259"/>
    </location>
</feature>